<dbReference type="OrthoDB" id="446739at2759"/>
<feature type="region of interest" description="Disordered" evidence="1">
    <location>
        <begin position="78"/>
        <end position="125"/>
    </location>
</feature>
<evidence type="ECO:0000313" key="3">
    <source>
        <dbReference type="Proteomes" id="UP000601435"/>
    </source>
</evidence>
<dbReference type="AlphaFoldDB" id="A0A813AN17"/>
<sequence length="125" mass="14360">MVYKSIKSTTRNGRRGIRRWLTKSQMLTVFDTAEIVDSIIARKETDEYLRSTEVREHPDCPGLMQYLVLVDEEVTDEDVDEIEDMFRTEDASSNGDTDDDSEDDDDDDDEDSDKSKPKSKGGKDR</sequence>
<keyword evidence="3" id="KW-1185">Reference proteome</keyword>
<comment type="caution">
    <text evidence="2">The sequence shown here is derived from an EMBL/GenBank/DDBJ whole genome shotgun (WGS) entry which is preliminary data.</text>
</comment>
<feature type="compositionally biased region" description="Basic and acidic residues" evidence="1">
    <location>
        <begin position="113"/>
        <end position="125"/>
    </location>
</feature>
<reference evidence="2" key="1">
    <citation type="submission" date="2021-02" db="EMBL/GenBank/DDBJ databases">
        <authorList>
            <person name="Dougan E. K."/>
            <person name="Rhodes N."/>
            <person name="Thang M."/>
            <person name="Chan C."/>
        </authorList>
    </citation>
    <scope>NUCLEOTIDE SEQUENCE</scope>
</reference>
<proteinExistence type="predicted"/>
<name>A0A813AN17_9DINO</name>
<feature type="compositionally biased region" description="Acidic residues" evidence="1">
    <location>
        <begin position="96"/>
        <end position="112"/>
    </location>
</feature>
<protein>
    <submittedName>
        <fullName evidence="2">Uncharacterized protein</fullName>
    </submittedName>
</protein>
<dbReference type="Proteomes" id="UP000601435">
    <property type="component" value="Unassembled WGS sequence"/>
</dbReference>
<evidence type="ECO:0000313" key="2">
    <source>
        <dbReference type="EMBL" id="CAE7874643.1"/>
    </source>
</evidence>
<organism evidence="2 3">
    <name type="scientific">Symbiodinium necroappetens</name>
    <dbReference type="NCBI Taxonomy" id="1628268"/>
    <lineage>
        <taxon>Eukaryota</taxon>
        <taxon>Sar</taxon>
        <taxon>Alveolata</taxon>
        <taxon>Dinophyceae</taxon>
        <taxon>Suessiales</taxon>
        <taxon>Symbiodiniaceae</taxon>
        <taxon>Symbiodinium</taxon>
    </lineage>
</organism>
<gene>
    <name evidence="2" type="ORF">SNEC2469_LOCUS28434</name>
</gene>
<evidence type="ECO:0000256" key="1">
    <source>
        <dbReference type="SAM" id="MobiDB-lite"/>
    </source>
</evidence>
<dbReference type="EMBL" id="CAJNJA010061800">
    <property type="protein sequence ID" value="CAE7874643.1"/>
    <property type="molecule type" value="Genomic_DNA"/>
</dbReference>
<accession>A0A813AN17</accession>